<dbReference type="PANTHER" id="PTHR11803:SF39">
    <property type="entry name" value="2-IMINOBUTANOATE_2-IMINOPROPANOATE DEAMINASE"/>
    <property type="match status" value="1"/>
</dbReference>
<evidence type="ECO:0000256" key="1">
    <source>
        <dbReference type="ARBA" id="ARBA00010552"/>
    </source>
</evidence>
<dbReference type="AlphaFoldDB" id="L0K9G3"/>
<dbReference type="InterPro" id="IPR019897">
    <property type="entry name" value="RidA_CS"/>
</dbReference>
<sequence>MEEKAVITTDESPAAVGPYSQAIKYNGFVITSGQIPFTKDGELISDDIQEQTKQSLKNIENILTEVGSGVDQLIKCTIFISDMDDFSKVNQVYKDYLKKPYPARSCVEVSRLPKDVKIEIEAIASYED</sequence>
<dbReference type="GO" id="GO:0019239">
    <property type="term" value="F:deaminase activity"/>
    <property type="evidence" value="ECO:0007669"/>
    <property type="project" value="TreeGrafter"/>
</dbReference>
<dbReference type="Gene3D" id="3.30.1330.40">
    <property type="entry name" value="RutC-like"/>
    <property type="match status" value="1"/>
</dbReference>
<keyword evidence="3" id="KW-1185">Reference proteome</keyword>
<dbReference type="EMBL" id="CP003359">
    <property type="protein sequence ID" value="AGB40999.1"/>
    <property type="molecule type" value="Genomic_DNA"/>
</dbReference>
<dbReference type="InterPro" id="IPR035959">
    <property type="entry name" value="RutC-like_sf"/>
</dbReference>
<dbReference type="SUPFAM" id="SSF55298">
    <property type="entry name" value="YjgF-like"/>
    <property type="match status" value="1"/>
</dbReference>
<dbReference type="PANTHER" id="PTHR11803">
    <property type="entry name" value="2-IMINOBUTANOATE/2-IMINOPROPANOATE DEAMINASE RIDA"/>
    <property type="match status" value="1"/>
</dbReference>
<gene>
    <name evidence="2" type="ordered locus">Halha_1038</name>
</gene>
<dbReference type="OrthoDB" id="9803101at2"/>
<proteinExistence type="inferred from homology"/>
<dbReference type="CDD" id="cd00448">
    <property type="entry name" value="YjgF_YER057c_UK114_family"/>
    <property type="match status" value="1"/>
</dbReference>
<dbReference type="InterPro" id="IPR006056">
    <property type="entry name" value="RidA"/>
</dbReference>
<dbReference type="Pfam" id="PF01042">
    <property type="entry name" value="Ribonuc_L-PSP"/>
    <property type="match status" value="1"/>
</dbReference>
<evidence type="ECO:0000313" key="3">
    <source>
        <dbReference type="Proteomes" id="UP000010880"/>
    </source>
</evidence>
<dbReference type="PROSITE" id="PS01094">
    <property type="entry name" value="UPF0076"/>
    <property type="match status" value="1"/>
</dbReference>
<organism evidence="2 3">
    <name type="scientific">Halobacteroides halobius (strain ATCC 35273 / DSM 5150 / MD-1)</name>
    <dbReference type="NCBI Taxonomy" id="748449"/>
    <lineage>
        <taxon>Bacteria</taxon>
        <taxon>Bacillati</taxon>
        <taxon>Bacillota</taxon>
        <taxon>Clostridia</taxon>
        <taxon>Halanaerobiales</taxon>
        <taxon>Halobacteroidaceae</taxon>
        <taxon>Halobacteroides</taxon>
    </lineage>
</organism>
<dbReference type="STRING" id="748449.Halha_1038"/>
<dbReference type="Proteomes" id="UP000010880">
    <property type="component" value="Chromosome"/>
</dbReference>
<accession>L0K9G3</accession>
<protein>
    <submittedName>
        <fullName evidence="2">Endoribonuclease L-PSP, putative</fullName>
    </submittedName>
</protein>
<dbReference type="eggNOG" id="COG0251">
    <property type="taxonomic scope" value="Bacteria"/>
</dbReference>
<dbReference type="PATRIC" id="fig|748449.3.peg.992"/>
<evidence type="ECO:0000313" key="2">
    <source>
        <dbReference type="EMBL" id="AGB40999.1"/>
    </source>
</evidence>
<dbReference type="KEGG" id="hhl:Halha_1038"/>
<dbReference type="HOGENOM" id="CLU_100715_7_3_9"/>
<comment type="similarity">
    <text evidence="1">Belongs to the RutC family.</text>
</comment>
<name>L0K9G3_HALHC</name>
<dbReference type="FunFam" id="3.30.1330.40:FF:000001">
    <property type="entry name" value="L-PSP family endoribonuclease"/>
    <property type="match status" value="1"/>
</dbReference>
<dbReference type="NCBIfam" id="TIGR00004">
    <property type="entry name" value="Rid family detoxifying hydrolase"/>
    <property type="match status" value="1"/>
</dbReference>
<reference evidence="3" key="1">
    <citation type="submission" date="2012-02" db="EMBL/GenBank/DDBJ databases">
        <title>The complete genome of Halobacteroides halobius DSM 5150.</title>
        <authorList>
            <person name="Lucas S."/>
            <person name="Copeland A."/>
            <person name="Lapidus A."/>
            <person name="Glavina del Rio T."/>
            <person name="Dalin E."/>
            <person name="Tice H."/>
            <person name="Bruce D."/>
            <person name="Goodwin L."/>
            <person name="Pitluck S."/>
            <person name="Peters L."/>
            <person name="Mikhailova N."/>
            <person name="Gu W."/>
            <person name="Kyrpides N."/>
            <person name="Mavromatis K."/>
            <person name="Ivanova N."/>
            <person name="Brettin T."/>
            <person name="Detter J.C."/>
            <person name="Han C."/>
            <person name="Larimer F."/>
            <person name="Land M."/>
            <person name="Hauser L."/>
            <person name="Markowitz V."/>
            <person name="Cheng J.-F."/>
            <person name="Hugenholtz P."/>
            <person name="Woyke T."/>
            <person name="Wu D."/>
            <person name="Tindall B."/>
            <person name="Pomrenke H."/>
            <person name="Brambilla E."/>
            <person name="Klenk H.-P."/>
            <person name="Eisen J.A."/>
        </authorList>
    </citation>
    <scope>NUCLEOTIDE SEQUENCE [LARGE SCALE GENOMIC DNA]</scope>
    <source>
        <strain evidence="3">ATCC 35273 / DSM 5150 / MD-1</strain>
    </source>
</reference>
<dbReference type="InterPro" id="IPR006175">
    <property type="entry name" value="YjgF/YER057c/UK114"/>
</dbReference>
<dbReference type="RefSeq" id="WP_015326724.1">
    <property type="nucleotide sequence ID" value="NC_019978.1"/>
</dbReference>
<dbReference type="GO" id="GO:0005829">
    <property type="term" value="C:cytosol"/>
    <property type="evidence" value="ECO:0007669"/>
    <property type="project" value="TreeGrafter"/>
</dbReference>